<dbReference type="EMBL" id="AP024702">
    <property type="protein sequence ID" value="BCX46701.1"/>
    <property type="molecule type" value="Genomic_DNA"/>
</dbReference>
<keyword evidence="1 4" id="KW-0732">Signal</keyword>
<dbReference type="SMART" id="SM00060">
    <property type="entry name" value="FN3"/>
    <property type="match status" value="5"/>
</dbReference>
<feature type="region of interest" description="Disordered" evidence="3">
    <location>
        <begin position="1961"/>
        <end position="1980"/>
    </location>
</feature>
<name>A0ABN6GZP5_9BACT</name>
<gene>
    <name evidence="6" type="ORF">HAHE_06090</name>
</gene>
<dbReference type="Proteomes" id="UP001374893">
    <property type="component" value="Chromosome"/>
</dbReference>
<feature type="domain" description="Fibronectin type-III" evidence="5">
    <location>
        <begin position="1443"/>
        <end position="1511"/>
    </location>
</feature>
<evidence type="ECO:0000256" key="1">
    <source>
        <dbReference type="ARBA" id="ARBA00022729"/>
    </source>
</evidence>
<feature type="compositionally biased region" description="Polar residues" evidence="3">
    <location>
        <begin position="1865"/>
        <end position="1883"/>
    </location>
</feature>
<organism evidence="6 7">
    <name type="scientific">Haloferula helveola</name>
    <dbReference type="NCBI Taxonomy" id="490095"/>
    <lineage>
        <taxon>Bacteria</taxon>
        <taxon>Pseudomonadati</taxon>
        <taxon>Verrucomicrobiota</taxon>
        <taxon>Verrucomicrobiia</taxon>
        <taxon>Verrucomicrobiales</taxon>
        <taxon>Verrucomicrobiaceae</taxon>
        <taxon>Haloferula</taxon>
    </lineage>
</organism>
<keyword evidence="2 6" id="KW-0378">Hydrolase</keyword>
<dbReference type="InterPro" id="IPR011989">
    <property type="entry name" value="ARM-like"/>
</dbReference>
<evidence type="ECO:0000256" key="3">
    <source>
        <dbReference type="SAM" id="MobiDB-lite"/>
    </source>
</evidence>
<evidence type="ECO:0000313" key="6">
    <source>
        <dbReference type="EMBL" id="BCX46701.1"/>
    </source>
</evidence>
<dbReference type="SUPFAM" id="SSF52266">
    <property type="entry name" value="SGNH hydrolase"/>
    <property type="match status" value="1"/>
</dbReference>
<feature type="compositionally biased region" description="Polar residues" evidence="3">
    <location>
        <begin position="1968"/>
        <end position="1980"/>
    </location>
</feature>
<feature type="signal peptide" evidence="4">
    <location>
        <begin position="1"/>
        <end position="27"/>
    </location>
</feature>
<feature type="region of interest" description="Disordered" evidence="3">
    <location>
        <begin position="1402"/>
        <end position="1438"/>
    </location>
</feature>
<dbReference type="InterPro" id="IPR036514">
    <property type="entry name" value="SGNH_hydro_sf"/>
</dbReference>
<dbReference type="InterPro" id="IPR013783">
    <property type="entry name" value="Ig-like_fold"/>
</dbReference>
<dbReference type="Pfam" id="PF19805">
    <property type="entry name" value="DUF6288"/>
    <property type="match status" value="1"/>
</dbReference>
<dbReference type="GO" id="GO:0016787">
    <property type="term" value="F:hydrolase activity"/>
    <property type="evidence" value="ECO:0007669"/>
    <property type="project" value="UniProtKB-KW"/>
</dbReference>
<feature type="domain" description="Fibronectin type-III" evidence="5">
    <location>
        <begin position="828"/>
        <end position="1007"/>
    </location>
</feature>
<feature type="region of interest" description="Disordered" evidence="3">
    <location>
        <begin position="1860"/>
        <end position="1892"/>
    </location>
</feature>
<feature type="region of interest" description="Disordered" evidence="3">
    <location>
        <begin position="2132"/>
        <end position="2153"/>
    </location>
</feature>
<dbReference type="PANTHER" id="PTHR31988">
    <property type="entry name" value="ESTERASE, PUTATIVE (DUF303)-RELATED"/>
    <property type="match status" value="1"/>
</dbReference>
<dbReference type="InterPro" id="IPR052940">
    <property type="entry name" value="Carb_Esterase_6"/>
</dbReference>
<protein>
    <submittedName>
        <fullName evidence="6">Hydrolase family chitinase</fullName>
    </submittedName>
</protein>
<evidence type="ECO:0000259" key="5">
    <source>
        <dbReference type="SMART" id="SM00060"/>
    </source>
</evidence>
<feature type="domain" description="Fibronectin type-III" evidence="5">
    <location>
        <begin position="1798"/>
        <end position="1865"/>
    </location>
</feature>
<keyword evidence="7" id="KW-1185">Reference proteome</keyword>
<dbReference type="PANTHER" id="PTHR31988:SF19">
    <property type="entry name" value="9-O-ACETYL-N-ACETYLNEURAMINIC ACID DEACETYLASE-RELATED"/>
    <property type="match status" value="1"/>
</dbReference>
<dbReference type="Gene3D" id="2.60.40.10">
    <property type="entry name" value="Immunoglobulins"/>
    <property type="match status" value="2"/>
</dbReference>
<dbReference type="Gene3D" id="3.40.50.1110">
    <property type="entry name" value="SGNH hydrolase"/>
    <property type="match status" value="1"/>
</dbReference>
<feature type="compositionally biased region" description="Low complexity" evidence="3">
    <location>
        <begin position="1419"/>
        <end position="1438"/>
    </location>
</feature>
<feature type="chain" id="PRO_5046773230" evidence="4">
    <location>
        <begin position="28"/>
        <end position="2868"/>
    </location>
</feature>
<dbReference type="SUPFAM" id="SSF49265">
    <property type="entry name" value="Fibronectin type III"/>
    <property type="match status" value="2"/>
</dbReference>
<dbReference type="RefSeq" id="WP_338688547.1">
    <property type="nucleotide sequence ID" value="NZ_AP024702.1"/>
</dbReference>
<accession>A0ABN6GZP5</accession>
<feature type="domain" description="Fibronectin type-III" evidence="5">
    <location>
        <begin position="1890"/>
        <end position="1970"/>
    </location>
</feature>
<dbReference type="Pfam" id="PF03629">
    <property type="entry name" value="SASA"/>
    <property type="match status" value="1"/>
</dbReference>
<sequence>MTRSRNRVAGPIAVIATLFLGITSVPAAPPDLTAGELIPDNLTTTWNLGPTGMRGWVYYDTTGGGINGSVESRQIQVREVDAGSPADGVFLPDDLILGASGTAAAPALFGIDARRALAAAIADAEAQTPADLQLIRWRAGVQTTVTLTLRTMGAYTATAPYSCPKSEKILEEGMDYYYNNESSGRYRMGVLSLLAAQDDFFPDRALYLQAAETEARALIKSASELDDLRNYTASTAYSAPWGRVHELILLGEYYLITGDALVFPTIEALAINLAKGVSHYGTMAHSLRQGAYDASNPYRPVNTGYGVVNSVGMPCLLGVQLAKQCGVNDPAVDEMIDRAKMFYASYVNRGSIPYGEHEAYDPRHENNGKCALAAIVLDNDPVYEDQAEFFVKMALASGDTDRDVGHTGAFFNYLWAPMGVQRGGPSAVQEYFGKISWMLDLHRRWDGGFDYDSFSENRAPNGSEYYNFRMSTAMLLTYALPLESLHITGRDSTGALALTAGQITDSMDVEDYDATARTTAELVDDLGVWSAKVRRLASEELGGRTIDTATRDDLRAKALDLGGTSRYGAIQAIGETDDTGFTGQLVSLLEDDDGYVRTLAAKALHKFHGSHKVPYRSTMMTTLVSRARAAFPADPDDPLQLDQAALITAIFGGGAFANNRSEMDTLISEVGSGLFFDALKVAARHPTGNARGRISNLFKVLTPAEVELMAPELVDMVALESPADRMFSLGVRNEAMQAMARSLVAEAVPAAMRAMDNSNGWGGFHENLLNGLVLYDGSSTLVTPDPDVVAFAQRYLTGGTVEEAQAVLDAIDADPTPSSPFVFKSIASAAADDPTVDVTANWTTLRVTATDLAEGDSIFTWTQTAGPGAVTITPNGTDATASAVLFDGTTGTYQFEVTMSDSRGLTEAYETVTVDLVDSGGPDVTPPFLDPAIWSSAPAPAGDTSITMTAMTAVDPSGVEYYFTCTSGGGNDSGWQDSPSYTDTGLTPGTTYGYTVTVRDKSAAQNTSAPSEESSGTTTGTAPQPPLKVFILAGQSNMEGHGEMNPAFSQGTLDYLVTNDPANYGHLKDGASWALRDDVWISYKRGGTTLLNGELSAGYGVAADTIGPELQFGVELGDYLGEQVLLIKTAWGGKSLYVDFRPPTSGWSVNPPVAAGDQGFWYQQMISDVTDALANLSTYFPDYATIGSYELAGFGWHQGWNDRVNGTAVAEYEANMENFINDVRTDLAAIHPSGADIPFVIATTGIGGPGETGTNALALMDAQLAMEDFVKYPAFEDNVAVVDTREFWREASESPADQGYHWNRNAESYFLIGQSMATHMRVLLDGGDTTPPDPSPLTWATTPTAAGEGEITMAATTATDIIGVEYYFEETSGNPGGDDSGWQNSPTYLDTGLNNSTSYSYRVKARDKSPDQNETAWSTVESTSTTPADTTAPTPNPVTWAIAPTPLSSRVITMTATTASDPSGVEYYFTNTTISGHESGWQDSPKWTDVNLDPSTSYTYEVKARDKAVAATETAPSAPTVATTLAPPPPGPLVYEPFDDLDPTLNGNTPGLGLSGTWSAASAVSPGSLSYGSLATSGGRVTTGGGQFQQNGISPGTTLTDAGLMVDGSTLWFSALIVNYNSDPAPTTDNRTYLALGTGNADGFDRIGGNAGSGFTVAVSKVSPGGVTAQAWNDGSDGTGGATRGSTVTVADNATFLAVGKITWGEFGVEDDVFELYLPGTDLVQGAPISTIAADFDQLGVADPANAFNTISFTGGRPNLGVPEVDEIRFGATYADVVVDVNDTTAPTPDPMTWASVPVALGEDQISMTASTASDASGVEYYFDETSGNPGGTDSGWQDSATYIDTGLDPSTTYSYQVRARDKSSNNNETGVSSLESATTTVVDNMPPTPDPMTWVSVPAATSDTTITMTASTASDPSGVEYYFEETTGNPGGDDSGWQDSAVYIDTGLDPSTTYSYQVKARDKSPDQNETGLSPLESATTDAATGLPLVYEPFADLDSTLSGNTPGLGLTGTWNAEALVADSSLTYGKLGYQGGRATANPGVGNGIINNEISPGSTLTDAGLMNDGATLWVSALIQKHPDTSASTNERTTYLALGTGGADGFDRIGGNTGSGFTFVVNQGNNGTSDRLQLWNNDSDGSGGAEKRTPSGVSWGPEGSTVLVVGKITWGAFDPNPGTAVDNDIFEVYIPDKDLNLGPVVATLTANFDQLGTVNADNAFDTISIAGKRGGTGQNNVPEFDELRFGATSADVLPLDTVAPLLVSTDNASGSSIERVATFDEEIYIGTGDIRIVNETTPGTTTITLPDPQVVLSGNTLTISPTGGLPSATYHIEIDAGALTDRALNPYAGLADPDAWEFTIDDTPPSVTTFADNTHPLPILTNVSGRLVYTVTFSEPIDAGSVETSDFGASAGSVPVTVDAVNATGDPAVYEVEVSTGGTSGSLTLEIVASAVISDLNGNDLDTTTAIPSDNTLTVNDPVANAGSVTNDFQTTIASQLNPNTTGSGEGRYFHVSVNEDNPGTGWYCANDPTGTPKPAGVRNYTGPVIAYKMLGNSNNSVSGTAGEGGEPGRITYETDDVTFDGFGQQQMRLWTGNDPGADLATGDGTGASGFASVGNYGYRDWQGAKGLVDISGLASGSVHIYYGAYNSTPTLRIILHDLDNVGADIVIDDAHSVLGGGNGDAANNGEYYVAEIDFVTDGVYDVLEYEWYSSNGRGLGTVLTGPEVVAGDPFADWSVLDGATGVTFEGDANGDGVKDGLAFLLGAANPNVDANAAGLLPTVTETAGGLELNFSCLPVADRGTAKLYVQHGTDLGTWTPSPTGVEVRDASGGPASNVSFTVTPGTPLNSVTATIDAAAAGGGGRLFGRLQATE</sequence>
<dbReference type="InterPro" id="IPR003961">
    <property type="entry name" value="FN3_dom"/>
</dbReference>
<dbReference type="InterPro" id="IPR014755">
    <property type="entry name" value="Cu-Rt/internalin_Ig-like"/>
</dbReference>
<feature type="region of interest" description="Disordered" evidence="3">
    <location>
        <begin position="1002"/>
        <end position="1025"/>
    </location>
</feature>
<proteinExistence type="predicted"/>
<dbReference type="InterPro" id="IPR046255">
    <property type="entry name" value="DUF6288"/>
</dbReference>
<dbReference type="Gene3D" id="1.25.10.10">
    <property type="entry name" value="Leucine-rich Repeat Variant"/>
    <property type="match status" value="1"/>
</dbReference>
<reference evidence="6 7" key="1">
    <citation type="submission" date="2021-06" db="EMBL/GenBank/DDBJ databases">
        <title>Complete genome of Haloferula helveola possessing various polysaccharide degrading enzymes.</title>
        <authorList>
            <person name="Takami H."/>
            <person name="Huang C."/>
            <person name="Hamasaki K."/>
        </authorList>
    </citation>
    <scope>NUCLEOTIDE SEQUENCE [LARGE SCALE GENOMIC DNA]</scope>
    <source>
        <strain evidence="6 7">CN-1</strain>
    </source>
</reference>
<evidence type="ECO:0000313" key="7">
    <source>
        <dbReference type="Proteomes" id="UP001374893"/>
    </source>
</evidence>
<evidence type="ECO:0000256" key="2">
    <source>
        <dbReference type="ARBA" id="ARBA00022801"/>
    </source>
</evidence>
<feature type="domain" description="Fibronectin type-III" evidence="5">
    <location>
        <begin position="1331"/>
        <end position="1414"/>
    </location>
</feature>
<evidence type="ECO:0000256" key="4">
    <source>
        <dbReference type="SAM" id="SignalP"/>
    </source>
</evidence>
<dbReference type="Gene3D" id="2.60.40.1220">
    <property type="match status" value="1"/>
</dbReference>
<feature type="compositionally biased region" description="Low complexity" evidence="3">
    <location>
        <begin position="1007"/>
        <end position="1022"/>
    </location>
</feature>
<dbReference type="InterPro" id="IPR036116">
    <property type="entry name" value="FN3_sf"/>
</dbReference>
<dbReference type="InterPro" id="IPR005181">
    <property type="entry name" value="SASA"/>
</dbReference>